<accession>A0A9W9DYN1</accession>
<dbReference type="InterPro" id="IPR027417">
    <property type="entry name" value="P-loop_NTPase"/>
</dbReference>
<reference evidence="6" key="1">
    <citation type="submission" date="2022-08" db="EMBL/GenBank/DDBJ databases">
        <authorList>
            <consortium name="DOE Joint Genome Institute"/>
            <person name="Min B."/>
            <person name="Riley R."/>
            <person name="Sierra-Patev S."/>
            <person name="Naranjo-Ortiz M."/>
            <person name="Looney B."/>
            <person name="Konkel Z."/>
            <person name="Slot J.C."/>
            <person name="Sakamoto Y."/>
            <person name="Steenwyk J.L."/>
            <person name="Rokas A."/>
            <person name="Carro J."/>
            <person name="Camarero S."/>
            <person name="Ferreira P."/>
            <person name="Molpeceres G."/>
            <person name="Ruiz-Duenas F.J."/>
            <person name="Serrano A."/>
            <person name="Henrissat B."/>
            <person name="Drula E."/>
            <person name="Hughes K.W."/>
            <person name="Mata J.L."/>
            <person name="Ishikawa N.K."/>
            <person name="Vargas-Isla R."/>
            <person name="Ushijima S."/>
            <person name="Smith C.A."/>
            <person name="Ahrendt S."/>
            <person name="Andreopoulos W."/>
            <person name="He G."/>
            <person name="Labutti K."/>
            <person name="Lipzen A."/>
            <person name="Ng V."/>
            <person name="Sandor L."/>
            <person name="Barry K."/>
            <person name="Martinez A.T."/>
            <person name="Xiao Y."/>
            <person name="Gibbons J.G."/>
            <person name="Terashima K."/>
            <person name="Hibbett D.S."/>
            <person name="Grigoriev I.V."/>
        </authorList>
    </citation>
    <scope>NUCLEOTIDE SEQUENCE</scope>
    <source>
        <strain evidence="6">Sp2 HRB7682 ss15</strain>
    </source>
</reference>
<dbReference type="GO" id="GO:0005525">
    <property type="term" value="F:GTP binding"/>
    <property type="evidence" value="ECO:0007669"/>
    <property type="project" value="InterPro"/>
</dbReference>
<proteinExistence type="predicted"/>
<dbReference type="InterPro" id="IPR030381">
    <property type="entry name" value="G_DYNAMIN_dom"/>
</dbReference>
<evidence type="ECO:0000256" key="3">
    <source>
        <dbReference type="SAM" id="MobiDB-lite"/>
    </source>
</evidence>
<name>A0A9W9DYN1_9AGAR</name>
<dbReference type="Pfam" id="PF01031">
    <property type="entry name" value="Dynamin_M"/>
    <property type="match status" value="1"/>
</dbReference>
<dbReference type="InterPro" id="IPR000375">
    <property type="entry name" value="Dynamin_stalk"/>
</dbReference>
<dbReference type="PANTHER" id="PTHR11566">
    <property type="entry name" value="DYNAMIN"/>
    <property type="match status" value="1"/>
</dbReference>
<dbReference type="CDD" id="cd08771">
    <property type="entry name" value="DLP_1"/>
    <property type="match status" value="1"/>
</dbReference>
<dbReference type="Gene3D" id="1.20.120.1240">
    <property type="entry name" value="Dynamin, middle domain"/>
    <property type="match status" value="1"/>
</dbReference>
<dbReference type="GO" id="GO:0005874">
    <property type="term" value="C:microtubule"/>
    <property type="evidence" value="ECO:0007669"/>
    <property type="project" value="TreeGrafter"/>
</dbReference>
<comment type="caution">
    <text evidence="6">The sequence shown here is derived from an EMBL/GenBank/DDBJ whole genome shotgun (WGS) entry which is preliminary data.</text>
</comment>
<dbReference type="PRINTS" id="PR00195">
    <property type="entry name" value="DYNAMIN"/>
</dbReference>
<dbReference type="GO" id="GO:0016559">
    <property type="term" value="P:peroxisome fission"/>
    <property type="evidence" value="ECO:0007669"/>
    <property type="project" value="TreeGrafter"/>
</dbReference>
<evidence type="ECO:0000259" key="4">
    <source>
        <dbReference type="PROSITE" id="PS51388"/>
    </source>
</evidence>
<dbReference type="EMBL" id="JANVFS010000004">
    <property type="protein sequence ID" value="KAJ4492602.1"/>
    <property type="molecule type" value="Genomic_DNA"/>
</dbReference>
<dbReference type="Gene3D" id="3.40.50.300">
    <property type="entry name" value="P-loop containing nucleotide triphosphate hydrolases"/>
    <property type="match status" value="1"/>
</dbReference>
<dbReference type="PROSITE" id="PS51718">
    <property type="entry name" value="G_DYNAMIN_2"/>
    <property type="match status" value="1"/>
</dbReference>
<dbReference type="SMART" id="SM00302">
    <property type="entry name" value="GED"/>
    <property type="match status" value="1"/>
</dbReference>
<dbReference type="SUPFAM" id="SSF52540">
    <property type="entry name" value="P-loop containing nucleoside triphosphate hydrolases"/>
    <property type="match status" value="1"/>
</dbReference>
<dbReference type="Proteomes" id="UP001150238">
    <property type="component" value="Unassembled WGS sequence"/>
</dbReference>
<feature type="compositionally biased region" description="Low complexity" evidence="3">
    <location>
        <begin position="581"/>
        <end position="590"/>
    </location>
</feature>
<dbReference type="GO" id="GO:0003924">
    <property type="term" value="F:GTPase activity"/>
    <property type="evidence" value="ECO:0007669"/>
    <property type="project" value="InterPro"/>
</dbReference>
<dbReference type="GO" id="GO:0008017">
    <property type="term" value="F:microtubule binding"/>
    <property type="evidence" value="ECO:0007669"/>
    <property type="project" value="TreeGrafter"/>
</dbReference>
<dbReference type="InterPro" id="IPR022812">
    <property type="entry name" value="Dynamin"/>
</dbReference>
<evidence type="ECO:0000256" key="2">
    <source>
        <dbReference type="ARBA" id="ARBA00023134"/>
    </source>
</evidence>
<feature type="domain" description="GED" evidence="4">
    <location>
        <begin position="604"/>
        <end position="696"/>
    </location>
</feature>
<protein>
    <submittedName>
        <fullName evidence="6">P-loop containing nucleoside triphosphate hydrolase protein</fullName>
    </submittedName>
</protein>
<feature type="region of interest" description="Disordered" evidence="3">
    <location>
        <begin position="557"/>
        <end position="599"/>
    </location>
</feature>
<dbReference type="GO" id="GO:0005739">
    <property type="term" value="C:mitochondrion"/>
    <property type="evidence" value="ECO:0007669"/>
    <property type="project" value="TreeGrafter"/>
</dbReference>
<dbReference type="GO" id="GO:0000266">
    <property type="term" value="P:mitochondrial fission"/>
    <property type="evidence" value="ECO:0007669"/>
    <property type="project" value="TreeGrafter"/>
</dbReference>
<feature type="domain" description="Dynamin-type G" evidence="5">
    <location>
        <begin position="2"/>
        <end position="318"/>
    </location>
</feature>
<evidence type="ECO:0000313" key="7">
    <source>
        <dbReference type="Proteomes" id="UP001150238"/>
    </source>
</evidence>
<dbReference type="Pfam" id="PF02212">
    <property type="entry name" value="GED"/>
    <property type="match status" value="1"/>
</dbReference>
<dbReference type="AlphaFoldDB" id="A0A9W9DYN1"/>
<evidence type="ECO:0000313" key="6">
    <source>
        <dbReference type="EMBL" id="KAJ4492602.1"/>
    </source>
</evidence>
<dbReference type="GO" id="GO:0016020">
    <property type="term" value="C:membrane"/>
    <property type="evidence" value="ECO:0007669"/>
    <property type="project" value="TreeGrafter"/>
</dbReference>
<sequence>MFFNLPQIAVIGSQSAGKSSLIEAVSGSSLMFLWISVPRDSGICTRCPVEVSMISFVEEWKCMIKLRIEYDPSGELQGNSTLIEFCTLSSPANVDLWLRRAQASILCRERPISDFQIMSLNELKRLKPGEGSMLAFSMNVIQVQLEDPEATDLTFIDLPGLIQNASQSEISIAQDLVKKNIKEIGTVILITIPMSDEMENQEAVRLAKQADPSSDRTIGVLTKPDTITRGAIGSRERWKEVLQDKLHRFHHGYYCVRLADDEERAKRLSRSQSEVLATDFFAKTEPWSGFVDRSRFGVPNFVKDMSKLLLGMIEANLPELRVAVDQLILECSNDLEAIPIVPTKEPSTEILLRISDFCRDVMQAVMGEDHKFLVQHNKRHYETFKVAIERTNPDFWPFISKEDHVNPNLHVQGGSVGPLDLEDVRKEIAEALTWELPGTIPFDAVKMIVLKSTTKWSASTNKCFESVFQTTSSVVGELIEYHFKQFSKLEALIQSLVHFELDTCKSKALGIIHKLLSHESVPLYTQNDLDLATEKSKWLSKYTNVYRMSGNHHLSWNPPPPPTAYSGGASQPRPRAIPKGRSSSRSLSTSPVRPASPLHTYNDELSVMATVSAYFQVASKRFVDHIPLAIEHELNQFFAANVHQALLQDMMSGTDVPGRLKDLLSEDEGITTRRQFLNERLTRLEEIREKLSQFNT</sequence>
<organism evidence="6 7">
    <name type="scientific">Lentinula lateritia</name>
    <dbReference type="NCBI Taxonomy" id="40482"/>
    <lineage>
        <taxon>Eukaryota</taxon>
        <taxon>Fungi</taxon>
        <taxon>Dikarya</taxon>
        <taxon>Basidiomycota</taxon>
        <taxon>Agaricomycotina</taxon>
        <taxon>Agaricomycetes</taxon>
        <taxon>Agaricomycetidae</taxon>
        <taxon>Agaricales</taxon>
        <taxon>Marasmiineae</taxon>
        <taxon>Omphalotaceae</taxon>
        <taxon>Lentinula</taxon>
    </lineage>
</organism>
<evidence type="ECO:0000256" key="1">
    <source>
        <dbReference type="ARBA" id="ARBA00022741"/>
    </source>
</evidence>
<dbReference type="GO" id="GO:0006897">
    <property type="term" value="P:endocytosis"/>
    <property type="evidence" value="ECO:0007669"/>
    <property type="project" value="TreeGrafter"/>
</dbReference>
<keyword evidence="6" id="KW-0378">Hydrolase</keyword>
<gene>
    <name evidence="6" type="ORF">C8J55DRAFT_467731</name>
</gene>
<dbReference type="PROSITE" id="PS51388">
    <property type="entry name" value="GED"/>
    <property type="match status" value="1"/>
</dbReference>
<dbReference type="InterPro" id="IPR001401">
    <property type="entry name" value="Dynamin_GTPase"/>
</dbReference>
<dbReference type="InterPro" id="IPR045063">
    <property type="entry name" value="Dynamin_N"/>
</dbReference>
<dbReference type="SMART" id="SM00053">
    <property type="entry name" value="DYNc"/>
    <property type="match status" value="1"/>
</dbReference>
<dbReference type="InterPro" id="IPR020850">
    <property type="entry name" value="GED_dom"/>
</dbReference>
<keyword evidence="1" id="KW-0547">Nucleotide-binding</keyword>
<dbReference type="GO" id="GO:0048312">
    <property type="term" value="P:intracellular distribution of mitochondria"/>
    <property type="evidence" value="ECO:0007669"/>
    <property type="project" value="TreeGrafter"/>
</dbReference>
<dbReference type="Pfam" id="PF00350">
    <property type="entry name" value="Dynamin_N"/>
    <property type="match status" value="1"/>
</dbReference>
<dbReference type="PANTHER" id="PTHR11566:SF21">
    <property type="entry name" value="DYNAMIN RELATED PROTEIN 1, ISOFORM A"/>
    <property type="match status" value="1"/>
</dbReference>
<evidence type="ECO:0000259" key="5">
    <source>
        <dbReference type="PROSITE" id="PS51718"/>
    </source>
</evidence>
<keyword evidence="2" id="KW-0342">GTP-binding</keyword>
<reference evidence="6" key="2">
    <citation type="journal article" date="2023" name="Proc. Natl. Acad. Sci. U.S.A.">
        <title>A global phylogenomic analysis of the shiitake genus Lentinula.</title>
        <authorList>
            <person name="Sierra-Patev S."/>
            <person name="Min B."/>
            <person name="Naranjo-Ortiz M."/>
            <person name="Looney B."/>
            <person name="Konkel Z."/>
            <person name="Slot J.C."/>
            <person name="Sakamoto Y."/>
            <person name="Steenwyk J.L."/>
            <person name="Rokas A."/>
            <person name="Carro J."/>
            <person name="Camarero S."/>
            <person name="Ferreira P."/>
            <person name="Molpeceres G."/>
            <person name="Ruiz-Duenas F.J."/>
            <person name="Serrano A."/>
            <person name="Henrissat B."/>
            <person name="Drula E."/>
            <person name="Hughes K.W."/>
            <person name="Mata J.L."/>
            <person name="Ishikawa N.K."/>
            <person name="Vargas-Isla R."/>
            <person name="Ushijima S."/>
            <person name="Smith C.A."/>
            <person name="Donoghue J."/>
            <person name="Ahrendt S."/>
            <person name="Andreopoulos W."/>
            <person name="He G."/>
            <person name="LaButti K."/>
            <person name="Lipzen A."/>
            <person name="Ng V."/>
            <person name="Riley R."/>
            <person name="Sandor L."/>
            <person name="Barry K."/>
            <person name="Martinez A.T."/>
            <person name="Xiao Y."/>
            <person name="Gibbons J.G."/>
            <person name="Terashima K."/>
            <person name="Grigoriev I.V."/>
            <person name="Hibbett D."/>
        </authorList>
    </citation>
    <scope>NUCLEOTIDE SEQUENCE</scope>
    <source>
        <strain evidence="6">Sp2 HRB7682 ss15</strain>
    </source>
</reference>
<dbReference type="InterPro" id="IPR003130">
    <property type="entry name" value="GED"/>
</dbReference>